<gene>
    <name evidence="2" type="ORF">P8C59_009453</name>
</gene>
<feature type="region of interest" description="Disordered" evidence="1">
    <location>
        <begin position="625"/>
        <end position="735"/>
    </location>
</feature>
<organism evidence="2 3">
    <name type="scientific">Phyllachora maydis</name>
    <dbReference type="NCBI Taxonomy" id="1825666"/>
    <lineage>
        <taxon>Eukaryota</taxon>
        <taxon>Fungi</taxon>
        <taxon>Dikarya</taxon>
        <taxon>Ascomycota</taxon>
        <taxon>Pezizomycotina</taxon>
        <taxon>Sordariomycetes</taxon>
        <taxon>Sordariomycetidae</taxon>
        <taxon>Phyllachorales</taxon>
        <taxon>Phyllachoraceae</taxon>
        <taxon>Phyllachora</taxon>
    </lineage>
</organism>
<accession>A0AAD9ICN1</accession>
<evidence type="ECO:0000256" key="1">
    <source>
        <dbReference type="SAM" id="MobiDB-lite"/>
    </source>
</evidence>
<feature type="region of interest" description="Disordered" evidence="1">
    <location>
        <begin position="148"/>
        <end position="176"/>
    </location>
</feature>
<sequence length="873" mass="91859">MYSKIVLPATAIATEGCKALGGATQSDRKVQDIHPLHPLPSPQPPLHTSPKRPVRTARGSLRWAFSRAVLEDMAEEDAASHASGKIPWGCRAPDNTVEIPSTADLLRSVSAALSSAAKPPAPPAARPQGRRVVRINLNKLPQISVPIPPVARVPSPHRAASSTSCSRSRDGRGSGPLECVSEDFESSLDWDEYQDVSLVSVSTFSSDRGARAGKKSFSARLADIVEEMGQADQAVGDFAQILPLSGPGAEECGSTGMSDSTLACLRSQVAFIRDFLAQPNQPADMIEKATRKLNDIQGQLAAAVERLEASIRGDVPSEPASASSEDTEPTVERRLVSHAGFLLGLLADPATSDDIVAKAVQDLRTVKTRLDALGRVGEASVKGSARSQSAPVEGIARSQSASSEPSGEPTLVRLESQAKALLDILADPATSDERVTKAVHEFGAVQEQLAARARADDGDDEASVGGSAPSQSGSESSGEPISQSGSESSVEPTLVRLETQAAFLRSVLAYSGTSADHLAKATQDLHAVQEQLAALQRVEASPRCDAVQEQLAVPERVVASPERDALSGSASSDSGSEDSEPTIERLRAHEAFICETLEWPGQPADMAARATKKLAELRARITALETGLVESAPEPVDEPQPSPERSTESAPEPVDEPQPSPERSTESAPEPVEEPQPSPERSTESAPPAMNEPQPTLERSIESAPEPVEEEPRPTSPEGSVLSASSSASSQQEPTIECLRGHEAFICEMLTWPDQPADMVERANKELGEVRARISALEGIPVAAASCRQVPNHMQYVAEHFARLVAADKVAPVAAPAPTPDPASPSTFGCWAKFGLAAVSLATAAAAGFVPPAPGGDFTNPTRSLARRPAGDK</sequence>
<feature type="compositionally biased region" description="Pro residues" evidence="1">
    <location>
        <begin position="37"/>
        <end position="47"/>
    </location>
</feature>
<feature type="compositionally biased region" description="Low complexity" evidence="1">
    <location>
        <begin position="465"/>
        <end position="489"/>
    </location>
</feature>
<keyword evidence="3" id="KW-1185">Reference proteome</keyword>
<feature type="region of interest" description="Disordered" evidence="1">
    <location>
        <begin position="852"/>
        <end position="873"/>
    </location>
</feature>
<feature type="region of interest" description="Disordered" evidence="1">
    <location>
        <begin position="450"/>
        <end position="492"/>
    </location>
</feature>
<dbReference type="AlphaFoldDB" id="A0AAD9ICN1"/>
<name>A0AAD9ICN1_9PEZI</name>
<feature type="region of interest" description="Disordered" evidence="1">
    <location>
        <begin position="23"/>
        <end position="53"/>
    </location>
</feature>
<feature type="region of interest" description="Disordered" evidence="1">
    <location>
        <begin position="311"/>
        <end position="330"/>
    </location>
</feature>
<protein>
    <submittedName>
        <fullName evidence="2">Uncharacterized protein</fullName>
    </submittedName>
</protein>
<feature type="region of interest" description="Disordered" evidence="1">
    <location>
        <begin position="555"/>
        <end position="582"/>
    </location>
</feature>
<evidence type="ECO:0000313" key="2">
    <source>
        <dbReference type="EMBL" id="KAK2075319.1"/>
    </source>
</evidence>
<feature type="compositionally biased region" description="Basic and acidic residues" evidence="1">
    <location>
        <begin position="26"/>
        <end position="35"/>
    </location>
</feature>
<evidence type="ECO:0000313" key="3">
    <source>
        <dbReference type="Proteomes" id="UP001217918"/>
    </source>
</evidence>
<dbReference type="EMBL" id="JAQQPM010000009">
    <property type="protein sequence ID" value="KAK2075319.1"/>
    <property type="molecule type" value="Genomic_DNA"/>
</dbReference>
<dbReference type="Proteomes" id="UP001217918">
    <property type="component" value="Unassembled WGS sequence"/>
</dbReference>
<feature type="region of interest" description="Disordered" evidence="1">
    <location>
        <begin position="378"/>
        <end position="409"/>
    </location>
</feature>
<reference evidence="2" key="1">
    <citation type="journal article" date="2023" name="Mol. Plant Microbe Interact.">
        <title>Elucidating the Obligate Nature and Biological Capacity of an Invasive Fungal Corn Pathogen.</title>
        <authorList>
            <person name="MacCready J.S."/>
            <person name="Roggenkamp E.M."/>
            <person name="Gdanetz K."/>
            <person name="Chilvers M.I."/>
        </authorList>
    </citation>
    <scope>NUCLEOTIDE SEQUENCE</scope>
    <source>
        <strain evidence="2">PM02</strain>
    </source>
</reference>
<comment type="caution">
    <text evidence="2">The sequence shown here is derived from an EMBL/GenBank/DDBJ whole genome shotgun (WGS) entry which is preliminary data.</text>
</comment>
<proteinExistence type="predicted"/>